<dbReference type="GO" id="GO:0004540">
    <property type="term" value="F:RNA nuclease activity"/>
    <property type="evidence" value="ECO:0007669"/>
    <property type="project" value="InterPro"/>
</dbReference>
<accession>A0A2H0YS32</accession>
<organism evidence="2 3">
    <name type="scientific">Candidatus Kerfeldbacteria bacterium CG08_land_8_20_14_0_20_43_14</name>
    <dbReference type="NCBI Taxonomy" id="2014246"/>
    <lineage>
        <taxon>Bacteria</taxon>
        <taxon>Candidatus Kerfeldiibacteriota</taxon>
    </lineage>
</organism>
<feature type="domain" description="NYN" evidence="1">
    <location>
        <begin position="8"/>
        <end position="155"/>
    </location>
</feature>
<dbReference type="InterPro" id="IPR021139">
    <property type="entry name" value="NYN"/>
</dbReference>
<dbReference type="InterPro" id="IPR047140">
    <property type="entry name" value="LabA"/>
</dbReference>
<dbReference type="EMBL" id="PEXW01000060">
    <property type="protein sequence ID" value="PIS40563.1"/>
    <property type="molecule type" value="Genomic_DNA"/>
</dbReference>
<name>A0A2H0YS32_9BACT</name>
<gene>
    <name evidence="2" type="ORF">COT26_02690</name>
</gene>
<dbReference type="AlphaFoldDB" id="A0A2H0YS32"/>
<dbReference type="PANTHER" id="PTHR35458">
    <property type="entry name" value="SLR0755 PROTEIN"/>
    <property type="match status" value="1"/>
</dbReference>
<sequence>MISNSEQRIGVFVDLSNLYHTARRIHGARPNFGNILEAAVNGRKLIRAFAYGITSPTSEEEKFLESLTKVGFELRMKDLQVFADGTKKGDWDVGITVDALRYAKKLDVAVLVTGDGDFVPLAQALQHEGVRVEGIAFGESSSAKLKEAVDHFTDLSKDKMKFLIPSRLAQLSRTRITRH</sequence>
<dbReference type="Proteomes" id="UP000236845">
    <property type="component" value="Unassembled WGS sequence"/>
</dbReference>
<dbReference type="PANTHER" id="PTHR35458:SF8">
    <property type="entry name" value="SLR0650 PROTEIN"/>
    <property type="match status" value="1"/>
</dbReference>
<reference evidence="3" key="1">
    <citation type="submission" date="2017-09" db="EMBL/GenBank/DDBJ databases">
        <title>Depth-based differentiation of microbial function through sediment-hosted aquifers and enrichment of novel symbionts in the deep terrestrial subsurface.</title>
        <authorList>
            <person name="Probst A.J."/>
            <person name="Ladd B."/>
            <person name="Jarett J.K."/>
            <person name="Geller-Mcgrath D.E."/>
            <person name="Sieber C.M.K."/>
            <person name="Emerson J.B."/>
            <person name="Anantharaman K."/>
            <person name="Thomas B.C."/>
            <person name="Malmstrom R."/>
            <person name="Stieglmeier M."/>
            <person name="Klingl A."/>
            <person name="Woyke T."/>
            <person name="Ryan C.M."/>
            <person name="Banfield J.F."/>
        </authorList>
    </citation>
    <scope>NUCLEOTIDE SEQUENCE [LARGE SCALE GENOMIC DNA]</scope>
</reference>
<dbReference type="CDD" id="cd10911">
    <property type="entry name" value="PIN_LabA"/>
    <property type="match status" value="1"/>
</dbReference>
<proteinExistence type="predicted"/>
<dbReference type="Gene3D" id="3.40.50.1010">
    <property type="entry name" value="5'-nuclease"/>
    <property type="match status" value="1"/>
</dbReference>
<evidence type="ECO:0000313" key="2">
    <source>
        <dbReference type="EMBL" id="PIS40563.1"/>
    </source>
</evidence>
<comment type="caution">
    <text evidence="2">The sequence shown here is derived from an EMBL/GenBank/DDBJ whole genome shotgun (WGS) entry which is preliminary data.</text>
</comment>
<protein>
    <recommendedName>
        <fullName evidence="1">NYN domain-containing protein</fullName>
    </recommendedName>
</protein>
<evidence type="ECO:0000313" key="3">
    <source>
        <dbReference type="Proteomes" id="UP000236845"/>
    </source>
</evidence>
<evidence type="ECO:0000259" key="1">
    <source>
        <dbReference type="Pfam" id="PF01936"/>
    </source>
</evidence>
<dbReference type="Pfam" id="PF01936">
    <property type="entry name" value="NYN"/>
    <property type="match status" value="1"/>
</dbReference>